<feature type="domain" description="AAA" evidence="1">
    <location>
        <begin position="31"/>
        <end position="153"/>
    </location>
</feature>
<protein>
    <recommendedName>
        <fullName evidence="1">AAA domain-containing protein</fullName>
    </recommendedName>
</protein>
<dbReference type="InterPro" id="IPR041682">
    <property type="entry name" value="AAA_14"/>
</dbReference>
<gene>
    <name evidence="2" type="ORF">SDC9_19604</name>
</gene>
<evidence type="ECO:0000259" key="1">
    <source>
        <dbReference type="Pfam" id="PF13173"/>
    </source>
</evidence>
<name>A0A644U4E6_9ZZZZ</name>
<dbReference type="PANTHER" id="PTHR42990">
    <property type="entry name" value="ATPASE"/>
    <property type="match status" value="1"/>
</dbReference>
<comment type="caution">
    <text evidence="2">The sequence shown here is derived from an EMBL/GenBank/DDBJ whole genome shotgun (WGS) entry which is preliminary data.</text>
</comment>
<proteinExistence type="predicted"/>
<dbReference type="EMBL" id="VSSQ01000076">
    <property type="protein sequence ID" value="MPL73798.1"/>
    <property type="molecule type" value="Genomic_DNA"/>
</dbReference>
<accession>A0A644U4E6</accession>
<dbReference type="PANTHER" id="PTHR42990:SF1">
    <property type="entry name" value="AAA+ ATPASE DOMAIN-CONTAINING PROTEIN"/>
    <property type="match status" value="1"/>
</dbReference>
<evidence type="ECO:0000313" key="2">
    <source>
        <dbReference type="EMBL" id="MPL73798.1"/>
    </source>
</evidence>
<dbReference type="Pfam" id="PF13173">
    <property type="entry name" value="AAA_14"/>
    <property type="match status" value="1"/>
</dbReference>
<reference evidence="2" key="1">
    <citation type="submission" date="2019-08" db="EMBL/GenBank/DDBJ databases">
        <authorList>
            <person name="Kucharzyk K."/>
            <person name="Murdoch R.W."/>
            <person name="Higgins S."/>
            <person name="Loffler F."/>
        </authorList>
    </citation>
    <scope>NUCLEOTIDE SEQUENCE</scope>
</reference>
<dbReference type="SUPFAM" id="SSF52540">
    <property type="entry name" value="P-loop containing nucleoside triphosphate hydrolases"/>
    <property type="match status" value="1"/>
</dbReference>
<sequence>MDSLNRIFRALLDNTNTDFVRYLHDTILWDSRLIAILGARGVGKTTLLLQHIKLYDNVDDTLFVTADDLYFATHTLYDLALEFYQNGGKKLYIDEIHKYNGWSTEIKNIYDQIPGLKIVYTGSSILDLEKGGADLSRRKLEYHLNGLSFREFLSIDRGIELPVHSLETILSNKIEFPFDKARPLALFKEYLQYGFYPFYNDSGYYIRLNSVLNQTLENDIPNFAQLNVSTANKLKKLLYIIAQSVPFKPNFSKLSRDLDVSRNTIPDLIFYLEKAGVLNQLRDDTRGIKLLGKVDKIYLNNTNLAYAISNSAPEIGNIRETVFFSLMRTTQEVTTSAVADFSIGKYTFEVGGKNKGQKQIAGVKDSFIVKDDIEYGYKNILPLWAFGLTY</sequence>
<organism evidence="2">
    <name type="scientific">bioreactor metagenome</name>
    <dbReference type="NCBI Taxonomy" id="1076179"/>
    <lineage>
        <taxon>unclassified sequences</taxon>
        <taxon>metagenomes</taxon>
        <taxon>ecological metagenomes</taxon>
    </lineage>
</organism>
<dbReference type="AlphaFoldDB" id="A0A644U4E6"/>
<dbReference type="InterPro" id="IPR027417">
    <property type="entry name" value="P-loop_NTPase"/>
</dbReference>